<reference evidence="1 2" key="1">
    <citation type="submission" date="2021-05" db="EMBL/GenBank/DDBJ databases">
        <title>Genome Assembly of Synthetic Allotetraploid Brassica napus Reveals Homoeologous Exchanges between Subgenomes.</title>
        <authorList>
            <person name="Davis J.T."/>
        </authorList>
    </citation>
    <scope>NUCLEOTIDE SEQUENCE [LARGE SCALE GENOMIC DNA]</scope>
    <source>
        <strain evidence="2">cv. Da-Ae</strain>
        <tissue evidence="1">Seedling</tissue>
    </source>
</reference>
<keyword evidence="2" id="KW-1185">Reference proteome</keyword>
<dbReference type="Proteomes" id="UP000824890">
    <property type="component" value="Unassembled WGS sequence"/>
</dbReference>
<gene>
    <name evidence="1" type="ORF">HID58_054566</name>
</gene>
<comment type="caution">
    <text evidence="1">The sequence shown here is derived from an EMBL/GenBank/DDBJ whole genome shotgun (WGS) entry which is preliminary data.</text>
</comment>
<evidence type="ECO:0000313" key="1">
    <source>
        <dbReference type="EMBL" id="KAH0892137.1"/>
    </source>
</evidence>
<sequence>MWLDMLMVDVNTELFDLANTSTHLPDITGGIIGVQSTVSDPPEEKNRVMVTVINLDCLYIRTYVVPGFYFFLTNAILDMRSDETVTVSLFDSQLFLFTKSLKPCVLIRRSLLVVLILEVVCSSMQRQEHMCNLIRRRMQGKSDSTSMLPNRSMVRWLVARDTGLPSAAPLLRSYAKVETMTMAELNAFVVNAASQEIDFLRIGRFVRLDKDKGWCYAACSKCSKKLQRTASAFTCARCNNLHAVGALRCSKQWDKMNSRLLLGCYLSLWITLIIYLKFCRCFSTVEVEEARNIRRGDELMSVDMLLLDSNVTTKSFITGELTSVKRHVEPMKIAELNQFIITAQHQPIKFICTGKVTVSSQKKDGATSWTLEITCVGSVSLSAKMFGGGNEKENNSGSKTSTGLILKKSSDHNIC</sequence>
<proteinExistence type="predicted"/>
<evidence type="ECO:0008006" key="3">
    <source>
        <dbReference type="Google" id="ProtNLM"/>
    </source>
</evidence>
<dbReference type="InterPro" id="IPR012340">
    <property type="entry name" value="NA-bd_OB-fold"/>
</dbReference>
<organism evidence="1 2">
    <name type="scientific">Brassica napus</name>
    <name type="common">Rape</name>
    <dbReference type="NCBI Taxonomy" id="3708"/>
    <lineage>
        <taxon>Eukaryota</taxon>
        <taxon>Viridiplantae</taxon>
        <taxon>Streptophyta</taxon>
        <taxon>Embryophyta</taxon>
        <taxon>Tracheophyta</taxon>
        <taxon>Spermatophyta</taxon>
        <taxon>Magnoliopsida</taxon>
        <taxon>eudicotyledons</taxon>
        <taxon>Gunneridae</taxon>
        <taxon>Pentapetalae</taxon>
        <taxon>rosids</taxon>
        <taxon>malvids</taxon>
        <taxon>Brassicales</taxon>
        <taxon>Brassicaceae</taxon>
        <taxon>Brassiceae</taxon>
        <taxon>Brassica</taxon>
    </lineage>
</organism>
<dbReference type="SUPFAM" id="SSF50249">
    <property type="entry name" value="Nucleic acid-binding proteins"/>
    <property type="match status" value="1"/>
</dbReference>
<dbReference type="Gene3D" id="2.40.50.140">
    <property type="entry name" value="Nucleic acid-binding proteins"/>
    <property type="match status" value="1"/>
</dbReference>
<name>A0ABQ8AHZ1_BRANA</name>
<evidence type="ECO:0000313" key="2">
    <source>
        <dbReference type="Proteomes" id="UP000824890"/>
    </source>
</evidence>
<accession>A0ABQ8AHZ1</accession>
<protein>
    <recommendedName>
        <fullName evidence="3">Replication factor A C-terminal domain-containing protein</fullName>
    </recommendedName>
</protein>
<dbReference type="EMBL" id="JAGKQM010000013">
    <property type="protein sequence ID" value="KAH0892137.1"/>
    <property type="molecule type" value="Genomic_DNA"/>
</dbReference>